<comment type="caution">
    <text evidence="1">The sequence shown here is derived from an EMBL/GenBank/DDBJ whole genome shotgun (WGS) entry which is preliminary data.</text>
</comment>
<keyword evidence="2" id="KW-1185">Reference proteome</keyword>
<evidence type="ECO:0000313" key="2">
    <source>
        <dbReference type="Proteomes" id="UP001165064"/>
    </source>
</evidence>
<protein>
    <submittedName>
        <fullName evidence="1">Unnamed protein product</fullName>
    </submittedName>
</protein>
<name>A0ACB5TPF2_AMBMO</name>
<organism evidence="1 2">
    <name type="scientific">Ambrosiozyma monospora</name>
    <name type="common">Yeast</name>
    <name type="synonym">Endomycopsis monosporus</name>
    <dbReference type="NCBI Taxonomy" id="43982"/>
    <lineage>
        <taxon>Eukaryota</taxon>
        <taxon>Fungi</taxon>
        <taxon>Dikarya</taxon>
        <taxon>Ascomycota</taxon>
        <taxon>Saccharomycotina</taxon>
        <taxon>Pichiomycetes</taxon>
        <taxon>Pichiales</taxon>
        <taxon>Pichiaceae</taxon>
        <taxon>Ambrosiozyma</taxon>
    </lineage>
</organism>
<sequence length="89" mass="10097">MIKSIESQLYSSDSSKILICCNNSQDLSIGMLLCCLNLYYDESWVKLKQGSKVNVSKNVIRRHLVKVIEKHKCNPSRATLNSVNSFLMS</sequence>
<reference evidence="1" key="1">
    <citation type="submission" date="2023-04" db="EMBL/GenBank/DDBJ databases">
        <title>Ambrosiozyma monospora NBRC 10751.</title>
        <authorList>
            <person name="Ichikawa N."/>
            <person name="Sato H."/>
            <person name="Tonouchi N."/>
        </authorList>
    </citation>
    <scope>NUCLEOTIDE SEQUENCE</scope>
    <source>
        <strain evidence="1">NBRC 10751</strain>
    </source>
</reference>
<evidence type="ECO:0000313" key="1">
    <source>
        <dbReference type="EMBL" id="GME92756.1"/>
    </source>
</evidence>
<gene>
    <name evidence="1" type="ORF">Amon02_000915500</name>
</gene>
<proteinExistence type="predicted"/>
<accession>A0ACB5TPF2</accession>
<dbReference type="EMBL" id="BSXS01008514">
    <property type="protein sequence ID" value="GME92756.1"/>
    <property type="molecule type" value="Genomic_DNA"/>
</dbReference>
<dbReference type="Proteomes" id="UP001165064">
    <property type="component" value="Unassembled WGS sequence"/>
</dbReference>